<organism evidence="2 3">
    <name type="scientific">Diaporthe eres</name>
    <name type="common">Phomopsis oblonga</name>
    <dbReference type="NCBI Taxonomy" id="83184"/>
    <lineage>
        <taxon>Eukaryota</taxon>
        <taxon>Fungi</taxon>
        <taxon>Dikarya</taxon>
        <taxon>Ascomycota</taxon>
        <taxon>Pezizomycotina</taxon>
        <taxon>Sordariomycetes</taxon>
        <taxon>Sordariomycetidae</taxon>
        <taxon>Diaporthales</taxon>
        <taxon>Diaporthaceae</taxon>
        <taxon>Diaporthe</taxon>
        <taxon>Diaporthe eres species complex</taxon>
    </lineage>
</organism>
<accession>A0ABR1P1E4</accession>
<evidence type="ECO:0000313" key="3">
    <source>
        <dbReference type="Proteomes" id="UP001430848"/>
    </source>
</evidence>
<keyword evidence="3" id="KW-1185">Reference proteome</keyword>
<protein>
    <submittedName>
        <fullName evidence="2">Uncharacterized protein</fullName>
    </submittedName>
</protein>
<feature type="compositionally biased region" description="Basic and acidic residues" evidence="1">
    <location>
        <begin position="129"/>
        <end position="141"/>
    </location>
</feature>
<name>A0ABR1P1E4_DIAER</name>
<feature type="compositionally biased region" description="Basic and acidic residues" evidence="1">
    <location>
        <begin position="107"/>
        <end position="120"/>
    </location>
</feature>
<feature type="region of interest" description="Disordered" evidence="1">
    <location>
        <begin position="157"/>
        <end position="200"/>
    </location>
</feature>
<gene>
    <name evidence="2" type="ORF">SLS63_008878</name>
</gene>
<sequence>MSKGQTEVLLRNANETLFAPHGLKVEVARLDAVAKLTGMPILDASGKVDKNMSLLAPIVATEGCEAEPVSVQQRRIEVMVPWIQPLEVSPLPEINAPDNIWSKLHAKASERQRGKEEKKLLKDRHKAHKDYDKDSKEAQDELDKKTRELFKEEQKILRKEKGKKLDSELRKVEKERHQVQKEYEKEMRSVEKDKRKDDKEEEGIRKILWVVIRNLNDGYNGNTPEH</sequence>
<evidence type="ECO:0000256" key="1">
    <source>
        <dbReference type="SAM" id="MobiDB-lite"/>
    </source>
</evidence>
<evidence type="ECO:0000313" key="2">
    <source>
        <dbReference type="EMBL" id="KAK7723465.1"/>
    </source>
</evidence>
<feature type="region of interest" description="Disordered" evidence="1">
    <location>
        <begin position="107"/>
        <end position="141"/>
    </location>
</feature>
<reference evidence="2 3" key="1">
    <citation type="submission" date="2024-02" db="EMBL/GenBank/DDBJ databases">
        <title>De novo assembly and annotation of 12 fungi associated with fruit tree decline syndrome in Ontario, Canada.</title>
        <authorList>
            <person name="Sulman M."/>
            <person name="Ellouze W."/>
            <person name="Ilyukhin E."/>
        </authorList>
    </citation>
    <scope>NUCLEOTIDE SEQUENCE [LARGE SCALE GENOMIC DNA]</scope>
    <source>
        <strain evidence="2 3">M169</strain>
    </source>
</reference>
<dbReference type="InterPro" id="IPR053221">
    <property type="entry name" value="Burnettramic_acid_biosynth"/>
</dbReference>
<dbReference type="Proteomes" id="UP001430848">
    <property type="component" value="Unassembled WGS sequence"/>
</dbReference>
<dbReference type="PANTHER" id="PTHR38887:SF1">
    <property type="entry name" value="RAS MODIFICATION PROTEIN ERF4"/>
    <property type="match status" value="1"/>
</dbReference>
<proteinExistence type="predicted"/>
<dbReference type="EMBL" id="JAKNSF020000060">
    <property type="protein sequence ID" value="KAK7723465.1"/>
    <property type="molecule type" value="Genomic_DNA"/>
</dbReference>
<comment type="caution">
    <text evidence="2">The sequence shown here is derived from an EMBL/GenBank/DDBJ whole genome shotgun (WGS) entry which is preliminary data.</text>
</comment>
<dbReference type="PANTHER" id="PTHR38887">
    <property type="entry name" value="CHROMOSOME 21, WHOLE GENOME SHOTGUN SEQUENCE"/>
    <property type="match status" value="1"/>
</dbReference>